<evidence type="ECO:0000313" key="1">
    <source>
        <dbReference type="EMBL" id="GIH12452.1"/>
    </source>
</evidence>
<dbReference type="EMBL" id="BONZ01000007">
    <property type="protein sequence ID" value="GIH12452.1"/>
    <property type="molecule type" value="Genomic_DNA"/>
</dbReference>
<accession>A0A8J3QLW5</accession>
<dbReference type="Gene3D" id="3.40.50.1820">
    <property type="entry name" value="alpha/beta hydrolase"/>
    <property type="match status" value="1"/>
</dbReference>
<gene>
    <name evidence="1" type="ORF">Raf01_06240</name>
</gene>
<dbReference type="Proteomes" id="UP000642748">
    <property type="component" value="Unassembled WGS sequence"/>
</dbReference>
<dbReference type="AlphaFoldDB" id="A0A8J3QLW5"/>
<dbReference type="RefSeq" id="WP_203916177.1">
    <property type="nucleotide sequence ID" value="NZ_BONZ01000007.1"/>
</dbReference>
<reference evidence="1" key="1">
    <citation type="submission" date="2021-01" db="EMBL/GenBank/DDBJ databases">
        <title>Whole genome shotgun sequence of Rugosimonospora africana NBRC 104875.</title>
        <authorList>
            <person name="Komaki H."/>
            <person name="Tamura T."/>
        </authorList>
    </citation>
    <scope>NUCLEOTIDE SEQUENCE</scope>
    <source>
        <strain evidence="1">NBRC 104875</strain>
    </source>
</reference>
<comment type="caution">
    <text evidence="1">The sequence shown here is derived from an EMBL/GenBank/DDBJ whole genome shotgun (WGS) entry which is preliminary data.</text>
</comment>
<dbReference type="SUPFAM" id="SSF53474">
    <property type="entry name" value="alpha/beta-Hydrolases"/>
    <property type="match status" value="1"/>
</dbReference>
<protein>
    <submittedName>
        <fullName evidence="1">Uncharacterized protein</fullName>
    </submittedName>
</protein>
<keyword evidence="2" id="KW-1185">Reference proteome</keyword>
<dbReference type="InterPro" id="IPR029058">
    <property type="entry name" value="AB_hydrolase_fold"/>
</dbReference>
<organism evidence="1 2">
    <name type="scientific">Rugosimonospora africana</name>
    <dbReference type="NCBI Taxonomy" id="556532"/>
    <lineage>
        <taxon>Bacteria</taxon>
        <taxon>Bacillati</taxon>
        <taxon>Actinomycetota</taxon>
        <taxon>Actinomycetes</taxon>
        <taxon>Micromonosporales</taxon>
        <taxon>Micromonosporaceae</taxon>
        <taxon>Rugosimonospora</taxon>
    </lineage>
</organism>
<name>A0A8J3QLW5_9ACTN</name>
<evidence type="ECO:0000313" key="2">
    <source>
        <dbReference type="Proteomes" id="UP000642748"/>
    </source>
</evidence>
<sequence length="148" mass="16686">MHVDAGAEAVRNDPVGFARIQWDTWSPPGWFSDDEFDAIATAFRNPDWAAITLNADRSRFLPGEPRDPRYNGLRERIAETDRLSTPTLMVQGGSDYCDYPEHSEGLADRFTGGYRREVLDGVGHFPHREATDAVVELAHRHLSTHHQA</sequence>
<proteinExistence type="predicted"/>